<keyword evidence="5" id="KW-0297">G-protein coupled receptor</keyword>
<sequence length="197" mass="22629">MAVADIFYAANHIWGMIFRHISKPEVMPEKVFCFLSQAHLQWIGTTYSTLTLILIAVERYFAVVHPYEFNTKLTIRKVKVVLKVRKRITLMVISVTVIFGICWNARATLHLATSYSSFSTSGLTLRIAHMMLMFNAAVNIFAYVLISQRFRVKIKKMLCPGEDSERARHPAREPQGMEMVAVVPIYQTTENEVRVED</sequence>
<dbReference type="Pfam" id="PF00001">
    <property type="entry name" value="7tm_1"/>
    <property type="match status" value="1"/>
</dbReference>
<reference evidence="8" key="1">
    <citation type="journal article" date="2023" name="G3 (Bethesda)">
        <title>Whole genome assembly and annotation of the endangered Caribbean coral Acropora cervicornis.</title>
        <authorList>
            <person name="Selwyn J.D."/>
            <person name="Vollmer S.V."/>
        </authorList>
    </citation>
    <scope>NUCLEOTIDE SEQUENCE</scope>
    <source>
        <strain evidence="8">K2</strain>
    </source>
</reference>
<evidence type="ECO:0000256" key="6">
    <source>
        <dbReference type="SAM" id="Phobius"/>
    </source>
</evidence>
<keyword evidence="9" id="KW-1185">Reference proteome</keyword>
<dbReference type="InterPro" id="IPR000276">
    <property type="entry name" value="GPCR_Rhodpsn"/>
</dbReference>
<proteinExistence type="inferred from homology"/>
<reference evidence="8" key="2">
    <citation type="journal article" date="2023" name="Science">
        <title>Genomic signatures of disease resistance in endangered staghorn corals.</title>
        <authorList>
            <person name="Vollmer S.V."/>
            <person name="Selwyn J.D."/>
            <person name="Despard B.A."/>
            <person name="Roesel C.L."/>
        </authorList>
    </citation>
    <scope>NUCLEOTIDE SEQUENCE</scope>
    <source>
        <strain evidence="8">K2</strain>
    </source>
</reference>
<dbReference type="SUPFAM" id="SSF81321">
    <property type="entry name" value="Family A G protein-coupled receptor-like"/>
    <property type="match status" value="1"/>
</dbReference>
<dbReference type="PANTHER" id="PTHR45698">
    <property type="entry name" value="TRACE AMINE-ASSOCIATED RECEPTOR 19N-RELATED"/>
    <property type="match status" value="1"/>
</dbReference>
<evidence type="ECO:0000256" key="4">
    <source>
        <dbReference type="ARBA" id="ARBA00023136"/>
    </source>
</evidence>
<evidence type="ECO:0000256" key="3">
    <source>
        <dbReference type="ARBA" id="ARBA00022989"/>
    </source>
</evidence>
<dbReference type="PRINTS" id="PR00237">
    <property type="entry name" value="GPCRRHODOPSN"/>
</dbReference>
<evidence type="ECO:0000256" key="5">
    <source>
        <dbReference type="RuleBase" id="RU000688"/>
    </source>
</evidence>
<dbReference type="PROSITE" id="PS00237">
    <property type="entry name" value="G_PROTEIN_RECEP_F1_1"/>
    <property type="match status" value="1"/>
</dbReference>
<dbReference type="PROSITE" id="PS50262">
    <property type="entry name" value="G_PROTEIN_RECEP_F1_2"/>
    <property type="match status" value="1"/>
</dbReference>
<gene>
    <name evidence="8" type="ORF">P5673_029146</name>
</gene>
<keyword evidence="2 5" id="KW-0812">Transmembrane</keyword>
<evidence type="ECO:0000256" key="2">
    <source>
        <dbReference type="ARBA" id="ARBA00022692"/>
    </source>
</evidence>
<dbReference type="PANTHER" id="PTHR45698:SF1">
    <property type="entry name" value="TRACE AMINE-ASSOCIATED RECEPTOR 13C-LIKE"/>
    <property type="match status" value="1"/>
</dbReference>
<evidence type="ECO:0000259" key="7">
    <source>
        <dbReference type="PROSITE" id="PS50262"/>
    </source>
</evidence>
<evidence type="ECO:0000256" key="1">
    <source>
        <dbReference type="ARBA" id="ARBA00004370"/>
    </source>
</evidence>
<feature type="transmembrane region" description="Helical" evidence="6">
    <location>
        <begin position="127"/>
        <end position="146"/>
    </location>
</feature>
<dbReference type="AlphaFoldDB" id="A0AAD9PWC1"/>
<comment type="similarity">
    <text evidence="5">Belongs to the G-protein coupled receptor 1 family.</text>
</comment>
<keyword evidence="3 6" id="KW-1133">Transmembrane helix</keyword>
<comment type="caution">
    <text evidence="8">The sequence shown here is derived from an EMBL/GenBank/DDBJ whole genome shotgun (WGS) entry which is preliminary data.</text>
</comment>
<organism evidence="8 9">
    <name type="scientific">Acropora cervicornis</name>
    <name type="common">Staghorn coral</name>
    <dbReference type="NCBI Taxonomy" id="6130"/>
    <lineage>
        <taxon>Eukaryota</taxon>
        <taxon>Metazoa</taxon>
        <taxon>Cnidaria</taxon>
        <taxon>Anthozoa</taxon>
        <taxon>Hexacorallia</taxon>
        <taxon>Scleractinia</taxon>
        <taxon>Astrocoeniina</taxon>
        <taxon>Acroporidae</taxon>
        <taxon>Acropora</taxon>
    </lineage>
</organism>
<comment type="subcellular location">
    <subcellularLocation>
        <location evidence="1">Membrane</location>
    </subcellularLocation>
</comment>
<evidence type="ECO:0000313" key="9">
    <source>
        <dbReference type="Proteomes" id="UP001249851"/>
    </source>
</evidence>
<feature type="transmembrane region" description="Helical" evidence="6">
    <location>
        <begin position="88"/>
        <end position="107"/>
    </location>
</feature>
<keyword evidence="4 6" id="KW-0472">Membrane</keyword>
<protein>
    <recommendedName>
        <fullName evidence="7">G-protein coupled receptors family 1 profile domain-containing protein</fullName>
    </recommendedName>
</protein>
<dbReference type="Gene3D" id="1.20.1070.10">
    <property type="entry name" value="Rhodopsin 7-helix transmembrane proteins"/>
    <property type="match status" value="2"/>
</dbReference>
<dbReference type="EMBL" id="JARQWQ010000113">
    <property type="protein sequence ID" value="KAK2550268.1"/>
    <property type="molecule type" value="Genomic_DNA"/>
</dbReference>
<feature type="domain" description="G-protein coupled receptors family 1 profile" evidence="7">
    <location>
        <begin position="1"/>
        <end position="197"/>
    </location>
</feature>
<keyword evidence="5" id="KW-0675">Receptor</keyword>
<feature type="transmembrane region" description="Helical" evidence="6">
    <location>
        <begin position="47"/>
        <end position="67"/>
    </location>
</feature>
<evidence type="ECO:0000313" key="8">
    <source>
        <dbReference type="EMBL" id="KAK2550268.1"/>
    </source>
</evidence>
<dbReference type="CDD" id="cd00637">
    <property type="entry name" value="7tm_classA_rhodopsin-like"/>
    <property type="match status" value="1"/>
</dbReference>
<keyword evidence="5" id="KW-0807">Transducer</keyword>
<dbReference type="GO" id="GO:0004930">
    <property type="term" value="F:G protein-coupled receptor activity"/>
    <property type="evidence" value="ECO:0007669"/>
    <property type="project" value="UniProtKB-KW"/>
</dbReference>
<dbReference type="InterPro" id="IPR017452">
    <property type="entry name" value="GPCR_Rhodpsn_7TM"/>
</dbReference>
<name>A0AAD9PWC1_ACRCE</name>
<accession>A0AAD9PWC1</accession>
<dbReference type="Proteomes" id="UP001249851">
    <property type="component" value="Unassembled WGS sequence"/>
</dbReference>
<dbReference type="GO" id="GO:0016020">
    <property type="term" value="C:membrane"/>
    <property type="evidence" value="ECO:0007669"/>
    <property type="project" value="UniProtKB-SubCell"/>
</dbReference>